<evidence type="ECO:0000256" key="1">
    <source>
        <dbReference type="SAM" id="MobiDB-lite"/>
    </source>
</evidence>
<feature type="region of interest" description="Disordered" evidence="1">
    <location>
        <begin position="1638"/>
        <end position="1723"/>
    </location>
</feature>
<feature type="compositionally biased region" description="Polar residues" evidence="1">
    <location>
        <begin position="468"/>
        <end position="477"/>
    </location>
</feature>
<feature type="compositionally biased region" description="Low complexity" evidence="1">
    <location>
        <begin position="1117"/>
        <end position="1146"/>
    </location>
</feature>
<feature type="region of interest" description="Disordered" evidence="1">
    <location>
        <begin position="541"/>
        <end position="567"/>
    </location>
</feature>
<feature type="region of interest" description="Disordered" evidence="1">
    <location>
        <begin position="1444"/>
        <end position="1465"/>
    </location>
</feature>
<feature type="compositionally biased region" description="Low complexity" evidence="1">
    <location>
        <begin position="658"/>
        <end position="675"/>
    </location>
</feature>
<evidence type="ECO:0000313" key="3">
    <source>
        <dbReference type="EnsemblMetazoa" id="SCAU013732-PA"/>
    </source>
</evidence>
<feature type="compositionally biased region" description="Basic and acidic residues" evidence="1">
    <location>
        <begin position="995"/>
        <end position="1006"/>
    </location>
</feature>
<dbReference type="PROSITE" id="PS50106">
    <property type="entry name" value="PDZ"/>
    <property type="match status" value="1"/>
</dbReference>
<feature type="compositionally biased region" description="Basic and acidic residues" evidence="1">
    <location>
        <begin position="1079"/>
        <end position="1091"/>
    </location>
</feature>
<name>A0A1I8Q450_STOCA</name>
<reference evidence="3" key="1">
    <citation type="submission" date="2020-05" db="UniProtKB">
        <authorList>
            <consortium name="EnsemblMetazoa"/>
        </authorList>
    </citation>
    <scope>IDENTIFICATION</scope>
    <source>
        <strain evidence="3">USDA</strain>
    </source>
</reference>
<dbReference type="Proteomes" id="UP000095300">
    <property type="component" value="Unassembled WGS sequence"/>
</dbReference>
<dbReference type="CDD" id="cd00136">
    <property type="entry name" value="PDZ_canonical"/>
    <property type="match status" value="1"/>
</dbReference>
<dbReference type="InterPro" id="IPR036034">
    <property type="entry name" value="PDZ_sf"/>
</dbReference>
<protein>
    <recommendedName>
        <fullName evidence="2">PDZ domain-containing protein</fullName>
    </recommendedName>
</protein>
<dbReference type="STRING" id="35570.A0A1I8Q450"/>
<dbReference type="EnsemblMetazoa" id="SCAU013732-RA">
    <property type="protein sequence ID" value="SCAU013732-PA"/>
    <property type="gene ID" value="SCAU013732"/>
</dbReference>
<feature type="region of interest" description="Disordered" evidence="1">
    <location>
        <begin position="1497"/>
        <end position="1561"/>
    </location>
</feature>
<feature type="compositionally biased region" description="Polar residues" evidence="1">
    <location>
        <begin position="713"/>
        <end position="732"/>
    </location>
</feature>
<feature type="region of interest" description="Disordered" evidence="1">
    <location>
        <begin position="836"/>
        <end position="859"/>
    </location>
</feature>
<feature type="compositionally biased region" description="Basic and acidic residues" evidence="1">
    <location>
        <begin position="385"/>
        <end position="399"/>
    </location>
</feature>
<feature type="compositionally biased region" description="Pro residues" evidence="1">
    <location>
        <begin position="198"/>
        <end position="207"/>
    </location>
</feature>
<dbReference type="PANTHER" id="PTHR11324:SF16">
    <property type="entry name" value="PDZ DOMAIN-CONTAINING PROTEIN 2"/>
    <property type="match status" value="1"/>
</dbReference>
<feature type="region of interest" description="Disordered" evidence="1">
    <location>
        <begin position="1233"/>
        <end position="1277"/>
    </location>
</feature>
<feature type="compositionally biased region" description="Basic and acidic residues" evidence="1">
    <location>
        <begin position="938"/>
        <end position="950"/>
    </location>
</feature>
<dbReference type="SUPFAM" id="SSF50156">
    <property type="entry name" value="PDZ domain-like"/>
    <property type="match status" value="1"/>
</dbReference>
<proteinExistence type="predicted"/>
<feature type="region of interest" description="Disordered" evidence="1">
    <location>
        <begin position="658"/>
        <end position="751"/>
    </location>
</feature>
<feature type="compositionally biased region" description="Low complexity" evidence="1">
    <location>
        <begin position="478"/>
        <end position="491"/>
    </location>
</feature>
<feature type="compositionally biased region" description="Basic and acidic residues" evidence="1">
    <location>
        <begin position="1233"/>
        <end position="1252"/>
    </location>
</feature>
<gene>
    <name evidence="3" type="primary">106090085</name>
</gene>
<evidence type="ECO:0000259" key="2">
    <source>
        <dbReference type="PROSITE" id="PS50106"/>
    </source>
</evidence>
<dbReference type="Gene3D" id="2.30.42.10">
    <property type="match status" value="1"/>
</dbReference>
<feature type="compositionally biased region" description="Polar residues" evidence="1">
    <location>
        <begin position="178"/>
        <end position="194"/>
    </location>
</feature>
<feature type="region of interest" description="Disordered" evidence="1">
    <location>
        <begin position="995"/>
        <end position="1032"/>
    </location>
</feature>
<accession>A0A1I8Q450</accession>
<sequence length="2021" mass="223970">MADYVTVVEVDDPSSKDNNHLHRNSTRHSTTALTTDDPSFITVLSINNNNINNQQLLGTSVADNNQSQAAETEAVVVYRLVGERLGFGLKFQGGTRSAEKVQKLFIQSCATDSPASKVITSWGQLREGDEILQIDEFLVKDMTRIECVKCLKDNVAIKLVVRNGRGLKPEDLEEDAENSATNGLHMSGGSSNGQVKAAPPPPPPVPPRKLVKRQRSFKDNDLKDMALNKADPLDMANSERSFTPPPDAEYYINLFAENNSSNVVLRNPSRNGESESDDTASTISTVIDRYSMTSNYSSESDLSGFASLNNGPPVVMNKPELAKVLKPFALLEQEFQVNAALESSFKSVLDTEVLEMELKPGNNYENIEFKTEKINVYENVQLKGKENNYQEKEDKKEENETMANGSSNNEEKEENAKQTTPTPKPRQVTLSPVEPKKRSIIPMPRKLSINGKQAIEVPPPKIPDSAFNKHNQATTASNTPQNTPTNENTQPKEFTTKIPKAIQSPSSQYRSLERAKTESEIKLKQESKIDKLKLQTSEFLANESSTSLQKDAKQNKTPSPPSKSRIPIVLTPKRSFDLESALEKKILHKSPTSIPRLLTKQKSETDLKLAYCNTRFKESSPVGSSKIPLQRTISAESKVKMPEQKTLIPILHQSLSANTNSSTESLNSSNSSPSTKGNRGPKPKPPERVQSLNKTQIPKLSGNNNVTTVTVVDRNSVSPQNSAGPSMQTFKKQASPPKLNDKPLTPPSSNREIRFKIQTYASNSSNNSFQEPEEMPSLFDLQRRNSPDTSRKNVEDLSTFKSVAKAKQELEDELDRITPPPMVVGKCVKVDETAPTYYSSSSSDEENEADGGGAFGDDEKEYICEDGEKLGPPELINGPGPSEAYFNLYWHSNMLPTIGEVEEECSSMEMQSLTTNGPIVIVDDLSQQKSSSSLAEVVKTEQKATEDETKTPANNTSLVKLKKPAFIGVPVLPPTVPTEQLENLKKNLKEAKAIDKKMSESKEDVKIMTISGEGETNEKSENSEEKLKAGDKIKPDEVTKAIEEIDGLKLQKSEADTGTPLLQSKEAKPTAEIHSAFESTKEEQKQEHSEVVKTSSTAISQDSSHACHSSQEMTTETQRSTMKTETKTTTTMKKVIKSSSTTTSQVVETNVSDLSLEAMPEELTQLINSSSKATESSIPEEFKKMLTASKSPLENKTISFTLQPYAERKGNTKITVLEERQFESDQKAYSEIWTKDSKTGEEKVQKSSETHKERAKLKKVQSHDSLDDQEASAKPLTVTAQAETRLSEEAHNPQDKQSIVRGILNLSECGKQMQPNNMGGVDMVECEHQVLETFEDSEHTLSADKKENKLNTEEQPSLIREICETLTVSKDGDTQVTKHSEITKEVPNEEIFRAAKEEQLFKSESQEKLSDIDHQKQKAKSLLEDQTQQLIEDVLKDAEKQVLKQTEKQRPVSKKGPKLVKKTEEEKKLEMEAQKLIDSYQKVRKEAEKLFQYDSFKDEDDGFDLSGLEEKDEKPIKTESIQPEQIIEIKENIEIESKPEDAEKSDSDILSSPVVISPSSSEDFLKEEPSYVLHKNILEENKVEENLDRKETQEESQIAEIVNHIDKEVTSPKETVPLSPGGTKEIIEIEEITTEEIVLKSVKISPKAHTKLSPKTSPKLSPKLKKSEKKSKHETDTTQEESTSSKLKPKPAPKPKPPVPQRRGSADIVKPIPKRRGSLETSTTVISPKELKEEIKTTTPIIEMPTPMERIIVGVEHHIVIPTAVLKSDPTPTTSPVATVPSQMVITLASENLPSVVENQSPIQSNFPLLTQTASGDLLETIHLPNVSSASDVTQAARDILTSSSMDSIQSVTETIEDHEVTTMPTTDEEESLKSLEQDTLEMKVAEERDKNKIEDLEQRHLNKMENGLHVLPQTTPIIVSDYLTLSSPPTYSRLPPDGHEFPPNFTEPLIMPLPSSTSSNSSSPSMMKSTSLLQSVTTTTKGAMPGDNTNTVYTEKLYAASKVGQTMVASTRTTHVTSTT</sequence>
<feature type="compositionally biased region" description="Basic residues" evidence="1">
    <location>
        <begin position="1451"/>
        <end position="1460"/>
    </location>
</feature>
<feature type="compositionally biased region" description="Basic and acidic residues" evidence="1">
    <location>
        <begin position="1016"/>
        <end position="1032"/>
    </location>
</feature>
<dbReference type="InterPro" id="IPR001478">
    <property type="entry name" value="PDZ"/>
</dbReference>
<dbReference type="SMART" id="SM00228">
    <property type="entry name" value="PDZ"/>
    <property type="match status" value="1"/>
</dbReference>
<feature type="region of interest" description="Disordered" evidence="1">
    <location>
        <begin position="936"/>
        <end position="956"/>
    </location>
</feature>
<feature type="region of interest" description="Disordered" evidence="1">
    <location>
        <begin position="1050"/>
        <end position="1146"/>
    </location>
</feature>
<dbReference type="PANTHER" id="PTHR11324">
    <property type="entry name" value="IL16-RELATED"/>
    <property type="match status" value="1"/>
</dbReference>
<feature type="compositionally biased region" description="Basic and acidic residues" evidence="1">
    <location>
        <begin position="511"/>
        <end position="528"/>
    </location>
</feature>
<dbReference type="OrthoDB" id="42382at2759"/>
<dbReference type="VEuPathDB" id="VectorBase:SCAU013732"/>
<feature type="domain" description="PDZ" evidence="2">
    <location>
        <begin position="74"/>
        <end position="153"/>
    </location>
</feature>
<feature type="compositionally biased region" description="Basic and acidic residues" evidence="1">
    <location>
        <begin position="1508"/>
        <end position="1517"/>
    </location>
</feature>
<feature type="region of interest" description="Disordered" evidence="1">
    <location>
        <begin position="385"/>
        <end position="528"/>
    </location>
</feature>
<feature type="compositionally biased region" description="Polar residues" evidence="1">
    <location>
        <begin position="1092"/>
        <end position="1116"/>
    </location>
</feature>
<evidence type="ECO:0000313" key="4">
    <source>
        <dbReference type="Proteomes" id="UP000095300"/>
    </source>
</evidence>
<organism evidence="3 4">
    <name type="scientific">Stomoxys calcitrans</name>
    <name type="common">Stable fly</name>
    <name type="synonym">Conops calcitrans</name>
    <dbReference type="NCBI Taxonomy" id="35570"/>
    <lineage>
        <taxon>Eukaryota</taxon>
        <taxon>Metazoa</taxon>
        <taxon>Ecdysozoa</taxon>
        <taxon>Arthropoda</taxon>
        <taxon>Hexapoda</taxon>
        <taxon>Insecta</taxon>
        <taxon>Pterygota</taxon>
        <taxon>Neoptera</taxon>
        <taxon>Endopterygota</taxon>
        <taxon>Diptera</taxon>
        <taxon>Brachycera</taxon>
        <taxon>Muscomorpha</taxon>
        <taxon>Muscoidea</taxon>
        <taxon>Muscidae</taxon>
        <taxon>Stomoxys</taxon>
    </lineage>
</organism>
<feature type="compositionally biased region" description="Polar residues" evidence="1">
    <location>
        <begin position="690"/>
        <end position="702"/>
    </location>
</feature>
<feature type="compositionally biased region" description="Low complexity" evidence="1">
    <location>
        <begin position="703"/>
        <end position="712"/>
    </location>
</feature>
<feature type="compositionally biased region" description="Basic and acidic residues" evidence="1">
    <location>
        <begin position="1527"/>
        <end position="1547"/>
    </location>
</feature>
<feature type="region of interest" description="Disordered" evidence="1">
    <location>
        <begin position="10"/>
        <end position="32"/>
    </location>
</feature>
<keyword evidence="4" id="KW-1185">Reference proteome</keyword>
<feature type="compositionally biased region" description="Low complexity" evidence="1">
    <location>
        <begin position="1548"/>
        <end position="1561"/>
    </location>
</feature>
<feature type="region of interest" description="Disordered" evidence="1">
    <location>
        <begin position="170"/>
        <end position="220"/>
    </location>
</feature>